<dbReference type="Pfam" id="PF00501">
    <property type="entry name" value="AMP-binding"/>
    <property type="match status" value="1"/>
</dbReference>
<keyword evidence="1 5" id="KW-0812">Transmembrane</keyword>
<gene>
    <name evidence="7" type="ORF">NG895_07695</name>
</gene>
<proteinExistence type="predicted"/>
<dbReference type="NCBIfam" id="NF006386">
    <property type="entry name" value="PRK08633.1"/>
    <property type="match status" value="1"/>
</dbReference>
<feature type="transmembrane region" description="Helical" evidence="5">
    <location>
        <begin position="200"/>
        <end position="223"/>
    </location>
</feature>
<dbReference type="CDD" id="cd07989">
    <property type="entry name" value="LPLAT_AGPAT-like"/>
    <property type="match status" value="1"/>
</dbReference>
<dbReference type="GO" id="GO:0016746">
    <property type="term" value="F:acyltransferase activity"/>
    <property type="evidence" value="ECO:0007669"/>
    <property type="project" value="InterPro"/>
</dbReference>
<evidence type="ECO:0000259" key="6">
    <source>
        <dbReference type="SMART" id="SM00563"/>
    </source>
</evidence>
<dbReference type="SUPFAM" id="SSF103473">
    <property type="entry name" value="MFS general substrate transporter"/>
    <property type="match status" value="1"/>
</dbReference>
<keyword evidence="3 5" id="KW-0472">Membrane</keyword>
<dbReference type="CDD" id="cd06173">
    <property type="entry name" value="MFS_MefA_like"/>
    <property type="match status" value="1"/>
</dbReference>
<dbReference type="SUPFAM" id="SSF69593">
    <property type="entry name" value="Glycerol-3-phosphate (1)-acyltransferase"/>
    <property type="match status" value="1"/>
</dbReference>
<dbReference type="Gene3D" id="3.30.300.30">
    <property type="match status" value="1"/>
</dbReference>
<dbReference type="GO" id="GO:0022857">
    <property type="term" value="F:transmembrane transporter activity"/>
    <property type="evidence" value="ECO:0007669"/>
    <property type="project" value="InterPro"/>
</dbReference>
<evidence type="ECO:0000256" key="1">
    <source>
        <dbReference type="ARBA" id="ARBA00022692"/>
    </source>
</evidence>
<evidence type="ECO:0000256" key="4">
    <source>
        <dbReference type="SAM" id="MobiDB-lite"/>
    </source>
</evidence>
<dbReference type="Gene3D" id="3.40.50.12780">
    <property type="entry name" value="N-terminal domain of ligase-like"/>
    <property type="match status" value="1"/>
</dbReference>
<protein>
    <submittedName>
        <fullName evidence="7">Acyl-[ACP]--phospholipid O-acyltransferase</fullName>
    </submittedName>
</protein>
<reference evidence="7" key="1">
    <citation type="submission" date="2022-06" db="EMBL/GenBank/DDBJ databases">
        <title>Aeoliella straminimaris, a novel planctomycete from sediments.</title>
        <authorList>
            <person name="Vitorino I.R."/>
            <person name="Lage O.M."/>
        </authorList>
    </citation>
    <scope>NUCLEOTIDE SEQUENCE</scope>
    <source>
        <strain evidence="7">ICT_H6.2</strain>
    </source>
</reference>
<feature type="transmembrane region" description="Helical" evidence="5">
    <location>
        <begin position="434"/>
        <end position="453"/>
    </location>
</feature>
<comment type="caution">
    <text evidence="7">The sequence shown here is derived from an EMBL/GenBank/DDBJ whole genome shotgun (WGS) entry which is preliminary data.</text>
</comment>
<organism evidence="7 8">
    <name type="scientific">Aeoliella straminimaris</name>
    <dbReference type="NCBI Taxonomy" id="2954799"/>
    <lineage>
        <taxon>Bacteria</taxon>
        <taxon>Pseudomonadati</taxon>
        <taxon>Planctomycetota</taxon>
        <taxon>Planctomycetia</taxon>
        <taxon>Pirellulales</taxon>
        <taxon>Lacipirellulaceae</taxon>
        <taxon>Aeoliella</taxon>
    </lineage>
</organism>
<dbReference type="Pfam" id="PF07690">
    <property type="entry name" value="MFS_1"/>
    <property type="match status" value="1"/>
</dbReference>
<dbReference type="InterPro" id="IPR050237">
    <property type="entry name" value="ATP-dep_AMP-bd_enzyme"/>
</dbReference>
<evidence type="ECO:0000256" key="2">
    <source>
        <dbReference type="ARBA" id="ARBA00022989"/>
    </source>
</evidence>
<dbReference type="PANTHER" id="PTHR43767:SF1">
    <property type="entry name" value="NONRIBOSOMAL PEPTIDE SYNTHASE PES1 (EUROFUNG)-RELATED"/>
    <property type="match status" value="1"/>
</dbReference>
<feature type="transmembrane region" description="Helical" evidence="5">
    <location>
        <begin position="318"/>
        <end position="338"/>
    </location>
</feature>
<dbReference type="PANTHER" id="PTHR43767">
    <property type="entry name" value="LONG-CHAIN-FATTY-ACID--COA LIGASE"/>
    <property type="match status" value="1"/>
</dbReference>
<dbReference type="PROSITE" id="PS00455">
    <property type="entry name" value="AMP_BINDING"/>
    <property type="match status" value="1"/>
</dbReference>
<dbReference type="AlphaFoldDB" id="A0A9X2F7I3"/>
<dbReference type="InterPro" id="IPR011701">
    <property type="entry name" value="MFS"/>
</dbReference>
<keyword evidence="2 5" id="KW-1133">Transmembrane helix</keyword>
<feature type="transmembrane region" description="Helical" evidence="5">
    <location>
        <begin position="167"/>
        <end position="188"/>
    </location>
</feature>
<evidence type="ECO:0000256" key="5">
    <source>
        <dbReference type="SAM" id="Phobius"/>
    </source>
</evidence>
<feature type="region of interest" description="Disordered" evidence="4">
    <location>
        <begin position="1"/>
        <end position="25"/>
    </location>
</feature>
<dbReference type="InterPro" id="IPR042099">
    <property type="entry name" value="ANL_N_sf"/>
</dbReference>
<feature type="transmembrane region" description="Helical" evidence="5">
    <location>
        <begin position="395"/>
        <end position="414"/>
    </location>
</feature>
<accession>A0A9X2F7I3</accession>
<dbReference type="RefSeq" id="WP_252851892.1">
    <property type="nucleotide sequence ID" value="NZ_JAMXLR010000026.1"/>
</dbReference>
<feature type="transmembrane region" description="Helical" evidence="5">
    <location>
        <begin position="103"/>
        <end position="122"/>
    </location>
</feature>
<dbReference type="EMBL" id="JAMXLR010000026">
    <property type="protein sequence ID" value="MCO6043787.1"/>
    <property type="molecule type" value="Genomic_DNA"/>
</dbReference>
<dbReference type="InterPro" id="IPR045851">
    <property type="entry name" value="AMP-bd_C_sf"/>
</dbReference>
<feature type="transmembrane region" description="Helical" evidence="5">
    <location>
        <begin position="290"/>
        <end position="311"/>
    </location>
</feature>
<dbReference type="Gene3D" id="1.20.1250.20">
    <property type="entry name" value="MFS general substrate transporter like domains"/>
    <property type="match status" value="1"/>
</dbReference>
<evidence type="ECO:0000313" key="8">
    <source>
        <dbReference type="Proteomes" id="UP001155241"/>
    </source>
</evidence>
<feature type="transmembrane region" description="Helical" evidence="5">
    <location>
        <begin position="358"/>
        <end position="383"/>
    </location>
</feature>
<feature type="transmembrane region" description="Helical" evidence="5">
    <location>
        <begin position="253"/>
        <end position="270"/>
    </location>
</feature>
<evidence type="ECO:0000313" key="7">
    <source>
        <dbReference type="EMBL" id="MCO6043787.1"/>
    </source>
</evidence>
<dbReference type="InterPro" id="IPR036259">
    <property type="entry name" value="MFS_trans_sf"/>
</dbReference>
<dbReference type="Pfam" id="PF01553">
    <property type="entry name" value="Acyltransferase"/>
    <property type="match status" value="1"/>
</dbReference>
<dbReference type="InterPro" id="IPR020845">
    <property type="entry name" value="AMP-binding_CS"/>
</dbReference>
<dbReference type="GO" id="GO:0016878">
    <property type="term" value="F:acid-thiol ligase activity"/>
    <property type="evidence" value="ECO:0007669"/>
    <property type="project" value="UniProtKB-ARBA"/>
</dbReference>
<feature type="domain" description="Phospholipid/glycerol acyltransferase" evidence="6">
    <location>
        <begin position="486"/>
        <end position="599"/>
    </location>
</feature>
<sequence>MSGSADATADAMRLPSDSGEFQEPAPQAGLKSATFIGLLLTQLLGATNDSITRWLVIGIGKENFTAEQASQMLVAGSVCFILPYLLLAAPAGYLADRFSKRDVIIWCKVAEIALMVLTVVAVYLNWNWLLFASVALMGAQSALFGPAKLGSIPEMLHQNAISAANGLIGFVTVFAIVIGTAIGGWLATAHVHQRFGSYNWLVELAVLVGIAVAGWFTSLWITFLRAAQPEMPFPWDFIKRTWSDVKILSSDRALLLVALGSMFFWSLGTLSQLNIDQLVYEHGGSDQVQVVPGLVALVIGMALGSLLAGMWSNEHVELGILPLAAGGLVLFTFLLYPLDGNFIISGAGGVEWSMTPSYMLACFYFAMLGISSGLFVVPITAFLQHRSRPEVRGAVLAASNFLMFSGMLFVTLGYLALRTTRFTDGKPLFDAQQIFLICSLLTLPVVVYIVYLIPQSTTKFVAWLLAHTVYRIKLVDRDNLPIEGGALLVANHVTWADGILLISSSTRRIRLMIKSDLLNAPWKRRMARMMGVIEVPSSPSAARKAIQQARQALSNGEMVALFAEGQVTRSGQLQSFTRGLLSLVRGTGAPVIPVYLDELWGSMFSYRGGRLFGRWPSQWPHRVSFWFGRPIKNPTSVAQVREAVQQLGAQAAVSRHARSTNVIRTMIRTCRKARFRWKISDTTNDGITGGQLLMRTIILQRLLVREVLSADDQHIGVLIPPSAGGAMVNAALTLSRRVAVNLNYSATEDVMNACIRQAGIRHILLTRQVAERLPVDVSKLEAKLIYLDDLREKLTFGDKVLGALNAYLTPAWLLDSMYGLTKIQPDDVLTVIFTSGSTGEPKGVMLTYRNVASNVDAIDQVIQLRPGDTMLGILPFFHSFGYTVTLWGPLSLDIHATYHFSPLDAKAIGKLAEKHKATILLSTPTFLRSFTKRCTPEQFATLDVVVVGAEKLPSSLSDAFEERFGVRPVEGYGTTELAPLVSVNIPPSRSHHEEVDAKEGTVGRPVPGVAAKVIHPETFEDLPGGATGMLLITGPNVMKGYMNQPQKTAEVLRDGWYVTGDIARIDADGFIQITGRESRFSKIGGEMVPHIGVEEAIEKCVGIEDDDESPRVVVTAVPDARKGERLIVVHRTLEKDPATICSELKQAGMSNLWIPSTDSFMLVDEIPVLGSGKLDLKGIANLAQEKYAAE</sequence>
<dbReference type="InterPro" id="IPR000873">
    <property type="entry name" value="AMP-dep_synth/lig_dom"/>
</dbReference>
<feature type="transmembrane region" description="Helical" evidence="5">
    <location>
        <begin position="72"/>
        <end position="91"/>
    </location>
</feature>
<dbReference type="SMART" id="SM00563">
    <property type="entry name" value="PlsC"/>
    <property type="match status" value="1"/>
</dbReference>
<dbReference type="InterPro" id="IPR002123">
    <property type="entry name" value="Plipid/glycerol_acylTrfase"/>
</dbReference>
<evidence type="ECO:0000256" key="3">
    <source>
        <dbReference type="ARBA" id="ARBA00023136"/>
    </source>
</evidence>
<dbReference type="Proteomes" id="UP001155241">
    <property type="component" value="Unassembled WGS sequence"/>
</dbReference>
<keyword evidence="8" id="KW-1185">Reference proteome</keyword>
<dbReference type="SUPFAM" id="SSF56801">
    <property type="entry name" value="Acetyl-CoA synthetase-like"/>
    <property type="match status" value="1"/>
</dbReference>
<name>A0A9X2F7I3_9BACT</name>